<feature type="repeat" description="PPR" evidence="3">
    <location>
        <begin position="371"/>
        <end position="401"/>
    </location>
</feature>
<feature type="repeat" description="PPR" evidence="3">
    <location>
        <begin position="137"/>
        <end position="171"/>
    </location>
</feature>
<evidence type="ECO:0000256" key="3">
    <source>
        <dbReference type="PROSITE-ProRule" id="PRU00708"/>
    </source>
</evidence>
<accession>A0A8X8YCG0</accession>
<dbReference type="GO" id="GO:0003723">
    <property type="term" value="F:RNA binding"/>
    <property type="evidence" value="ECO:0007669"/>
    <property type="project" value="InterPro"/>
</dbReference>
<feature type="repeat" description="PPR" evidence="3">
    <location>
        <begin position="239"/>
        <end position="269"/>
    </location>
</feature>
<protein>
    <recommendedName>
        <fullName evidence="6">Structure-specific endonuclease subunit SLX1</fullName>
    </recommendedName>
</protein>
<dbReference type="PANTHER" id="PTHR47926:SF407">
    <property type="entry name" value="(WILD MALAYSIAN BANANA) HYPOTHETICAL PROTEIN"/>
    <property type="match status" value="1"/>
</dbReference>
<feature type="repeat" description="PPR" evidence="3">
    <location>
        <begin position="106"/>
        <end position="136"/>
    </location>
</feature>
<evidence type="ECO:0000256" key="1">
    <source>
        <dbReference type="ARBA" id="ARBA00022737"/>
    </source>
</evidence>
<evidence type="ECO:0000313" key="4">
    <source>
        <dbReference type="EMBL" id="KAG6428077.1"/>
    </source>
</evidence>
<feature type="repeat" description="PPR" evidence="3">
    <location>
        <begin position="402"/>
        <end position="436"/>
    </location>
</feature>
<dbReference type="Pfam" id="PF13041">
    <property type="entry name" value="PPR_2"/>
    <property type="match status" value="3"/>
</dbReference>
<reference evidence="4" key="1">
    <citation type="submission" date="2018-01" db="EMBL/GenBank/DDBJ databases">
        <authorList>
            <person name="Mao J.F."/>
        </authorList>
    </citation>
    <scope>NUCLEOTIDE SEQUENCE</scope>
    <source>
        <strain evidence="4">Huo1</strain>
        <tissue evidence="4">Leaf</tissue>
    </source>
</reference>
<evidence type="ECO:0000313" key="5">
    <source>
        <dbReference type="Proteomes" id="UP000298416"/>
    </source>
</evidence>
<dbReference type="InterPro" id="IPR046848">
    <property type="entry name" value="E_motif"/>
</dbReference>
<dbReference type="NCBIfam" id="TIGR00756">
    <property type="entry name" value="PPR"/>
    <property type="match status" value="7"/>
</dbReference>
<comment type="caution">
    <text evidence="4">The sequence shown here is derived from an EMBL/GenBank/DDBJ whole genome shotgun (WGS) entry which is preliminary data.</text>
</comment>
<dbReference type="Pfam" id="PF01535">
    <property type="entry name" value="PPR"/>
    <property type="match status" value="5"/>
</dbReference>
<dbReference type="InterPro" id="IPR046960">
    <property type="entry name" value="PPR_At4g14850-like_plant"/>
</dbReference>
<feature type="repeat" description="PPR" evidence="3">
    <location>
        <begin position="505"/>
        <end position="539"/>
    </location>
</feature>
<dbReference type="FunFam" id="1.25.40.10:FF:000442">
    <property type="entry name" value="Pentatricopeptide repeat-containing protein At3g49710"/>
    <property type="match status" value="1"/>
</dbReference>
<dbReference type="EMBL" id="PNBA02000004">
    <property type="protein sequence ID" value="KAG6428077.1"/>
    <property type="molecule type" value="Genomic_DNA"/>
</dbReference>
<evidence type="ECO:0000256" key="2">
    <source>
        <dbReference type="ARBA" id="ARBA00061659"/>
    </source>
</evidence>
<sequence length="850" mass="94217">MILAVIPKIPPHFLHISMALGTVSLQSLQTILKNSATSFEFALVSALKSISSSPSLISHGQQLHCLVLKSGLNFNVFIQNSLISMYSKTGMFSCATSIFESSPKLDYVSFNIILSWYVKNGRLGDAYKLFEKLPLRNCVSYTTMIMGFAQNECYGDAIALFREMRLLGVGPGDVTMASVLSSYARADGTRMNAMLLHGLVAKLGLDMRVIVSTNLVLLYSVSSSLHDARMIFDNMVDKNVVSWNVMLNGYVKGGLVDLARDLFEEIPRKDVVSWGTMIDGYLQTGRLREALALYCEMRHTGSRPNEVMVVDIVSACGQATKLIEGRQFHALAVKMGIYCYDFMQATLIHLYVACQQVELAYLQFEEGTKYHVACWNALIAGLMRNGIVNEAARLFSIMPKRDVFSWSSMISGYAQNGKHSLAIEVFHEMIGKGFKPNEITMVSVFSAISGLSTLKDGRWAHEFIHCNSIPINDKLSTAIIDMYAKCGSIDSALEVFDQIRDKARKVCPWNAIICGLAMHGKAEASLMIFADLQSRKIKPNLITFIGVLSACCHAGLVEAGKSHFRNMTATYGLKPNIKHYGCMVDLLGRAGRLNEAEDLVQTMPMEADAIIWGTLLAACKMYENTDVGERAARNLARVEPSHGPSRVLLSNLYADAGRWDDAFLVRRAMQNKNLARSPGYSSPSPWHQLHQLPAESSSSFHHLRPTHLHPLPLPLPLLRCLLNRLLLLLPLPGLSLILPPFSTVAAHFQSRTCKRIGCRGLKKTMKFDLQLQGKELLHSGDGNKAVRDVNELPWKGGSDDNVDYECLRAELRKMAPPNGHAVLNVAAPLPISELKFSFFIVHFDCRIDAI</sequence>
<proteinExistence type="inferred from homology"/>
<dbReference type="GO" id="GO:0009451">
    <property type="term" value="P:RNA modification"/>
    <property type="evidence" value="ECO:0007669"/>
    <property type="project" value="InterPro"/>
</dbReference>
<dbReference type="InterPro" id="IPR011990">
    <property type="entry name" value="TPR-like_helical_dom_sf"/>
</dbReference>
<comment type="similarity">
    <text evidence="2">Belongs to the PPR family. PCMP-E subfamily.</text>
</comment>
<feature type="repeat" description="PPR" evidence="3">
    <location>
        <begin position="270"/>
        <end position="304"/>
    </location>
</feature>
<dbReference type="AlphaFoldDB" id="A0A8X8YCG0"/>
<dbReference type="PROSITE" id="PS51375">
    <property type="entry name" value="PPR"/>
    <property type="match status" value="7"/>
</dbReference>
<organism evidence="4">
    <name type="scientific">Salvia splendens</name>
    <name type="common">Scarlet sage</name>
    <dbReference type="NCBI Taxonomy" id="180675"/>
    <lineage>
        <taxon>Eukaryota</taxon>
        <taxon>Viridiplantae</taxon>
        <taxon>Streptophyta</taxon>
        <taxon>Embryophyta</taxon>
        <taxon>Tracheophyta</taxon>
        <taxon>Spermatophyta</taxon>
        <taxon>Magnoliopsida</taxon>
        <taxon>eudicotyledons</taxon>
        <taxon>Gunneridae</taxon>
        <taxon>Pentapetalae</taxon>
        <taxon>asterids</taxon>
        <taxon>lamiids</taxon>
        <taxon>Lamiales</taxon>
        <taxon>Lamiaceae</taxon>
        <taxon>Nepetoideae</taxon>
        <taxon>Mentheae</taxon>
        <taxon>Salviinae</taxon>
        <taxon>Salvia</taxon>
        <taxon>Salvia subgen. Calosphace</taxon>
        <taxon>core Calosphace</taxon>
    </lineage>
</organism>
<dbReference type="FunFam" id="1.25.40.10:FF:000212">
    <property type="entry name" value="Pentatricopeptide repeat-containing protein At2g03380, mitochondrial"/>
    <property type="match status" value="1"/>
</dbReference>
<evidence type="ECO:0008006" key="6">
    <source>
        <dbReference type="Google" id="ProtNLM"/>
    </source>
</evidence>
<dbReference type="PANTHER" id="PTHR47926">
    <property type="entry name" value="PENTATRICOPEPTIDE REPEAT-CONTAINING PROTEIN"/>
    <property type="match status" value="1"/>
</dbReference>
<dbReference type="Proteomes" id="UP000298416">
    <property type="component" value="Unassembled WGS sequence"/>
</dbReference>
<keyword evidence="5" id="KW-1185">Reference proteome</keyword>
<reference evidence="4" key="2">
    <citation type="submission" date="2020-08" db="EMBL/GenBank/DDBJ databases">
        <title>Plant Genome Project.</title>
        <authorList>
            <person name="Zhang R.-G."/>
        </authorList>
    </citation>
    <scope>NUCLEOTIDE SEQUENCE</scope>
    <source>
        <strain evidence="4">Huo1</strain>
        <tissue evidence="4">Leaf</tissue>
    </source>
</reference>
<keyword evidence="1" id="KW-0677">Repeat</keyword>
<dbReference type="Pfam" id="PF20431">
    <property type="entry name" value="E_motif"/>
    <property type="match status" value="1"/>
</dbReference>
<dbReference type="InterPro" id="IPR002885">
    <property type="entry name" value="PPR_rpt"/>
</dbReference>
<dbReference type="Gene3D" id="1.25.40.10">
    <property type="entry name" value="Tetratricopeptide repeat domain"/>
    <property type="match status" value="4"/>
</dbReference>
<name>A0A8X8YCG0_SALSN</name>
<gene>
    <name evidence="4" type="ORF">SASPL_112326</name>
</gene>